<dbReference type="EMBL" id="LQIR01000030">
    <property type="protein sequence ID" value="KUI13313.1"/>
    <property type="molecule type" value="Genomic_DNA"/>
</dbReference>
<dbReference type="GO" id="GO:0016787">
    <property type="term" value="F:hydrolase activity"/>
    <property type="evidence" value="ECO:0007669"/>
    <property type="project" value="UniProtKB-KW"/>
</dbReference>
<dbReference type="Proteomes" id="UP000053707">
    <property type="component" value="Unassembled WGS sequence"/>
</dbReference>
<proteinExistence type="predicted"/>
<dbReference type="SUPFAM" id="SSF53474">
    <property type="entry name" value="alpha/beta-Hydrolases"/>
    <property type="match status" value="1"/>
</dbReference>
<name>A0A101A4H1_9MYCO</name>
<dbReference type="PANTHER" id="PTHR43194:SF2">
    <property type="entry name" value="PEROXISOMAL MEMBRANE PROTEIN LPX1"/>
    <property type="match status" value="1"/>
</dbReference>
<keyword evidence="3" id="KW-1185">Reference proteome</keyword>
<feature type="domain" description="AB hydrolase-1" evidence="1">
    <location>
        <begin position="29"/>
        <end position="259"/>
    </location>
</feature>
<evidence type="ECO:0000259" key="1">
    <source>
        <dbReference type="Pfam" id="PF12697"/>
    </source>
</evidence>
<dbReference type="Pfam" id="PF12697">
    <property type="entry name" value="Abhydrolase_6"/>
    <property type="match status" value="1"/>
</dbReference>
<organism evidence="2 3">
    <name type="scientific">Mycobacterium lehmannii</name>
    <dbReference type="NCBI Taxonomy" id="2048550"/>
    <lineage>
        <taxon>Bacteria</taxon>
        <taxon>Bacillati</taxon>
        <taxon>Actinomycetota</taxon>
        <taxon>Actinomycetes</taxon>
        <taxon>Mycobacteriales</taxon>
        <taxon>Mycobacteriaceae</taxon>
        <taxon>Mycobacterium</taxon>
    </lineage>
</organism>
<accession>A0A101A4H1</accession>
<dbReference type="RefSeq" id="WP_064397986.1">
    <property type="nucleotide sequence ID" value="NZ_LQIR01000030.1"/>
</dbReference>
<dbReference type="InterPro" id="IPR029058">
    <property type="entry name" value="AB_hydrolase_fold"/>
</dbReference>
<reference evidence="2 3" key="1">
    <citation type="submission" date="2016-01" db="EMBL/GenBank/DDBJ databases">
        <authorList>
            <consortium name="TB Trials Study Group"/>
            <person name="Sutton G."/>
            <person name="Brinkac L."/>
            <person name="Sanka R."/>
            <person name="Adams M."/>
            <person name="Lau E.L."/>
            <person name="Macaden R."/>
            <person name="Grewal H.M.S."/>
        </authorList>
    </citation>
    <scope>NUCLEOTIDE SEQUENCE [LARGE SCALE GENOMIC DNA]</scope>
    <source>
        <strain evidence="2 3">IS-1744</strain>
    </source>
</reference>
<dbReference type="AlphaFoldDB" id="A0A101A4H1"/>
<dbReference type="InterPro" id="IPR000073">
    <property type="entry name" value="AB_hydrolase_1"/>
</dbReference>
<evidence type="ECO:0000313" key="3">
    <source>
        <dbReference type="Proteomes" id="UP000053707"/>
    </source>
</evidence>
<keyword evidence="2" id="KW-0378">Hydrolase</keyword>
<dbReference type="InterPro" id="IPR050228">
    <property type="entry name" value="Carboxylesterase_BioH"/>
</dbReference>
<dbReference type="PANTHER" id="PTHR43194">
    <property type="entry name" value="HYDROLASE ALPHA/BETA FOLD FAMILY"/>
    <property type="match status" value="1"/>
</dbReference>
<sequence>MADEVLDPIRVVGLEVLDEGTTSRHPAPLLFIHGAWHAAWCWENFLGFFAENGYRAVAVSLRGHGASAVPQRFRLCSLTDYIDDVESVIAQLPAAPILVGHSMGGFIVQKYLQRNDAAAAVLLASASVHGSRGFAQRLMRRHPWLMFRNMVTGDGAHGYNTPTVARGLFYSQNTAESDVARYAALVGNESLRVAFDTFRPIASPESVTTPVLVLGAELDGAITRAEVDATARAYGGQAEIFPDMGHNMMLESGWAEVARHIDAWLTARGL</sequence>
<gene>
    <name evidence="2" type="ORF">AU192_05380</name>
</gene>
<evidence type="ECO:0000313" key="2">
    <source>
        <dbReference type="EMBL" id="KUI13313.1"/>
    </source>
</evidence>
<dbReference type="Gene3D" id="3.40.50.1820">
    <property type="entry name" value="alpha/beta hydrolase"/>
    <property type="match status" value="1"/>
</dbReference>
<protein>
    <submittedName>
        <fullName evidence="2">Alpha/beta hydrolase</fullName>
    </submittedName>
</protein>
<comment type="caution">
    <text evidence="2">The sequence shown here is derived from an EMBL/GenBank/DDBJ whole genome shotgun (WGS) entry which is preliminary data.</text>
</comment>